<accession>A0A336MM96</accession>
<feature type="transmembrane region" description="Helical" evidence="8">
    <location>
        <begin position="90"/>
        <end position="111"/>
    </location>
</feature>
<organism evidence="9">
    <name type="scientific">Culicoides sonorensis</name>
    <name type="common">Biting midge</name>
    <dbReference type="NCBI Taxonomy" id="179676"/>
    <lineage>
        <taxon>Eukaryota</taxon>
        <taxon>Metazoa</taxon>
        <taxon>Ecdysozoa</taxon>
        <taxon>Arthropoda</taxon>
        <taxon>Hexapoda</taxon>
        <taxon>Insecta</taxon>
        <taxon>Pterygota</taxon>
        <taxon>Neoptera</taxon>
        <taxon>Endopterygota</taxon>
        <taxon>Diptera</taxon>
        <taxon>Nematocera</taxon>
        <taxon>Chironomoidea</taxon>
        <taxon>Ceratopogonidae</taxon>
        <taxon>Ceratopogoninae</taxon>
        <taxon>Culicoides</taxon>
        <taxon>Monoculicoides</taxon>
    </lineage>
</organism>
<dbReference type="FunFam" id="1.20.1280.290:FF:000008">
    <property type="entry name" value="PQ-loop repeat-containing protein 1"/>
    <property type="match status" value="1"/>
</dbReference>
<evidence type="ECO:0000256" key="2">
    <source>
        <dbReference type="ARBA" id="ARBA00022692"/>
    </source>
</evidence>
<dbReference type="GO" id="GO:0045332">
    <property type="term" value="P:phospholipid translocation"/>
    <property type="evidence" value="ECO:0007669"/>
    <property type="project" value="TreeGrafter"/>
</dbReference>
<dbReference type="GO" id="GO:0005802">
    <property type="term" value="C:trans-Golgi network"/>
    <property type="evidence" value="ECO:0007669"/>
    <property type="project" value="TreeGrafter"/>
</dbReference>
<dbReference type="PANTHER" id="PTHR14856">
    <property type="entry name" value="PQ-LOOP REPEAT-CONTAINING PROTEIN 1-LIKE PROTEIN"/>
    <property type="match status" value="1"/>
</dbReference>
<dbReference type="VEuPathDB" id="VectorBase:CSON014203"/>
<keyword evidence="2 8" id="KW-0812">Transmembrane</keyword>
<dbReference type="AlphaFoldDB" id="A0A336MM96"/>
<evidence type="ECO:0000256" key="3">
    <source>
        <dbReference type="ARBA" id="ARBA00022737"/>
    </source>
</evidence>
<dbReference type="InterPro" id="IPR006603">
    <property type="entry name" value="PQ-loop_rpt"/>
</dbReference>
<proteinExistence type="predicted"/>
<dbReference type="PANTHER" id="PTHR14856:SF9">
    <property type="entry name" value="PQ-LOOP REPEAT-CONTAINING PROTEIN 1"/>
    <property type="match status" value="1"/>
</dbReference>
<evidence type="ECO:0000256" key="1">
    <source>
        <dbReference type="ARBA" id="ARBA00004141"/>
    </source>
</evidence>
<dbReference type="FunFam" id="1.20.1280.290:FF:000005">
    <property type="entry name" value="PQ-loop repeat-containing protein 1"/>
    <property type="match status" value="1"/>
</dbReference>
<dbReference type="SMART" id="SM00679">
    <property type="entry name" value="CTNS"/>
    <property type="match status" value="2"/>
</dbReference>
<protein>
    <recommendedName>
        <fullName evidence="6">Solute carrier family 66 member 2</fullName>
    </recommendedName>
    <alternativeName>
        <fullName evidence="7">PQ-loop repeat-containing protein 1</fullName>
    </alternativeName>
</protein>
<keyword evidence="3" id="KW-0677">Repeat</keyword>
<evidence type="ECO:0000256" key="4">
    <source>
        <dbReference type="ARBA" id="ARBA00022989"/>
    </source>
</evidence>
<comment type="subcellular location">
    <subcellularLocation>
        <location evidence="1">Membrane</location>
        <topology evidence="1">Multi-pass membrane protein</topology>
    </subcellularLocation>
</comment>
<reference evidence="9" key="1">
    <citation type="submission" date="2018-07" db="EMBL/GenBank/DDBJ databases">
        <authorList>
            <person name="Quirk P.G."/>
            <person name="Krulwich T.A."/>
        </authorList>
    </citation>
    <scope>NUCLEOTIDE SEQUENCE</scope>
</reference>
<keyword evidence="5 8" id="KW-0472">Membrane</keyword>
<dbReference type="Gene3D" id="1.20.1280.290">
    <property type="match status" value="2"/>
</dbReference>
<evidence type="ECO:0000256" key="8">
    <source>
        <dbReference type="SAM" id="Phobius"/>
    </source>
</evidence>
<evidence type="ECO:0000256" key="5">
    <source>
        <dbReference type="ARBA" id="ARBA00023136"/>
    </source>
</evidence>
<dbReference type="GO" id="GO:0005768">
    <property type="term" value="C:endosome"/>
    <property type="evidence" value="ECO:0007669"/>
    <property type="project" value="TreeGrafter"/>
</dbReference>
<evidence type="ECO:0000313" key="9">
    <source>
        <dbReference type="EMBL" id="SSX27138.1"/>
    </source>
</evidence>
<feature type="transmembrane region" description="Helical" evidence="8">
    <location>
        <begin position="260"/>
        <end position="282"/>
    </location>
</feature>
<feature type="transmembrane region" description="Helical" evidence="8">
    <location>
        <begin position="67"/>
        <end position="84"/>
    </location>
</feature>
<evidence type="ECO:0000256" key="7">
    <source>
        <dbReference type="ARBA" id="ARBA00043159"/>
    </source>
</evidence>
<dbReference type="Pfam" id="PF04193">
    <property type="entry name" value="PQ-loop"/>
    <property type="match status" value="2"/>
</dbReference>
<feature type="transmembrane region" description="Helical" evidence="8">
    <location>
        <begin position="234"/>
        <end position="254"/>
    </location>
</feature>
<name>A0A336MM96_CULSO</name>
<dbReference type="GO" id="GO:0042147">
    <property type="term" value="P:retrograde transport, endosome to Golgi"/>
    <property type="evidence" value="ECO:0007669"/>
    <property type="project" value="TreeGrafter"/>
</dbReference>
<keyword evidence="4 8" id="KW-1133">Transmembrane helix</keyword>
<dbReference type="GO" id="GO:0016020">
    <property type="term" value="C:membrane"/>
    <property type="evidence" value="ECO:0007669"/>
    <property type="project" value="UniProtKB-SubCell"/>
</dbReference>
<feature type="transmembrane region" description="Helical" evidence="8">
    <location>
        <begin position="32"/>
        <end position="55"/>
    </location>
</feature>
<sequence>MKLLSFQLKFLNTINNNHSIIMDWVIHDELGITVGTVVGWMAASAMVLGGVLPYVPQYRQIKQEQDADGFSLYVCLSLLLANTFSSRYELPLVVQSIVMNITMFLMIHLCVKVKRNNAILEAKERVFSGDERATIDSKGNEVMGLSPQTTLRKAQSRHYLSDFDSNYFWAWTDFQSYLDFMLVVWAIGAAITYLMLPFVWFMEIVGFMAVFIEAMLGAPQFLKNFRTKSTQGMSIQMVLMWLIGDMFKTCYFIVREAPAQFWLCGSLQVSLDIAILCQVWMYRNNVPRS</sequence>
<feature type="transmembrane region" description="Helical" evidence="8">
    <location>
        <begin position="177"/>
        <end position="198"/>
    </location>
</feature>
<dbReference type="GO" id="GO:0005829">
    <property type="term" value="C:cytosol"/>
    <property type="evidence" value="ECO:0007669"/>
    <property type="project" value="GOC"/>
</dbReference>
<evidence type="ECO:0000256" key="6">
    <source>
        <dbReference type="ARBA" id="ARBA00040648"/>
    </source>
</evidence>
<dbReference type="InterPro" id="IPR052241">
    <property type="entry name" value="SLC66/Scramblase_ANY1"/>
</dbReference>
<dbReference type="EMBL" id="UFQT01000775">
    <property type="protein sequence ID" value="SSX27138.1"/>
    <property type="molecule type" value="Genomic_DNA"/>
</dbReference>
<gene>
    <name evidence="9" type="primary">CSON014203</name>
</gene>